<dbReference type="AlphaFoldDB" id="A0A9Q0YQ76"/>
<evidence type="ECO:0000313" key="11">
    <source>
        <dbReference type="Proteomes" id="UP001152320"/>
    </source>
</evidence>
<evidence type="ECO:0000256" key="4">
    <source>
        <dbReference type="ARBA" id="ARBA00022737"/>
    </source>
</evidence>
<feature type="transmembrane region" description="Helical" evidence="8">
    <location>
        <begin position="50"/>
        <end position="68"/>
    </location>
</feature>
<dbReference type="Proteomes" id="UP001152320">
    <property type="component" value="Chromosome 16"/>
</dbReference>
<feature type="transmembrane region" description="Helical" evidence="8">
    <location>
        <begin position="175"/>
        <end position="195"/>
    </location>
</feature>
<evidence type="ECO:0000256" key="6">
    <source>
        <dbReference type="ARBA" id="ARBA00023136"/>
    </source>
</evidence>
<keyword evidence="3 7" id="KW-0812">Transmembrane</keyword>
<comment type="caution">
    <text evidence="10">The sequence shown here is derived from an EMBL/GenBank/DDBJ whole genome shotgun (WGS) entry which is preliminary data.</text>
</comment>
<dbReference type="InterPro" id="IPR000276">
    <property type="entry name" value="GPCR_Rhodpsn"/>
</dbReference>
<keyword evidence="7" id="KW-0807">Transducer</keyword>
<evidence type="ECO:0000313" key="10">
    <source>
        <dbReference type="EMBL" id="KAJ8026633.1"/>
    </source>
</evidence>
<dbReference type="PROSITE" id="PS00237">
    <property type="entry name" value="G_PROTEIN_RECEP_F1_1"/>
    <property type="match status" value="1"/>
</dbReference>
<dbReference type="PRINTS" id="PR00237">
    <property type="entry name" value="GPCRRHODOPSN"/>
</dbReference>
<dbReference type="GO" id="GO:0009755">
    <property type="term" value="P:hormone-mediated signaling pathway"/>
    <property type="evidence" value="ECO:0007669"/>
    <property type="project" value="TreeGrafter"/>
</dbReference>
<dbReference type="Pfam" id="PF00001">
    <property type="entry name" value="7tm_1"/>
    <property type="match status" value="1"/>
</dbReference>
<dbReference type="GO" id="GO:0008528">
    <property type="term" value="F:G protein-coupled peptide receptor activity"/>
    <property type="evidence" value="ECO:0007669"/>
    <property type="project" value="TreeGrafter"/>
</dbReference>
<reference evidence="10" key="1">
    <citation type="submission" date="2021-10" db="EMBL/GenBank/DDBJ databases">
        <title>Tropical sea cucumber genome reveals ecological adaptation and Cuvierian tubules defense mechanism.</title>
        <authorList>
            <person name="Chen T."/>
        </authorList>
    </citation>
    <scope>NUCLEOTIDE SEQUENCE</scope>
    <source>
        <strain evidence="10">Nanhai2018</strain>
        <tissue evidence="10">Muscle</tissue>
    </source>
</reference>
<dbReference type="PROSITE" id="PS50262">
    <property type="entry name" value="G_PROTEIN_RECEP_F1_2"/>
    <property type="match status" value="1"/>
</dbReference>
<accession>A0A9Q0YQ76</accession>
<evidence type="ECO:0000256" key="2">
    <source>
        <dbReference type="ARBA" id="ARBA00022614"/>
    </source>
</evidence>
<evidence type="ECO:0000259" key="9">
    <source>
        <dbReference type="PROSITE" id="PS50262"/>
    </source>
</evidence>
<keyword evidence="5 8" id="KW-1133">Transmembrane helix</keyword>
<dbReference type="GO" id="GO:0007189">
    <property type="term" value="P:adenylate cyclase-activating G protein-coupled receptor signaling pathway"/>
    <property type="evidence" value="ECO:0007669"/>
    <property type="project" value="TreeGrafter"/>
</dbReference>
<organism evidence="10 11">
    <name type="scientific">Holothuria leucospilota</name>
    <name type="common">Black long sea cucumber</name>
    <name type="synonym">Mertensiothuria leucospilota</name>
    <dbReference type="NCBI Taxonomy" id="206669"/>
    <lineage>
        <taxon>Eukaryota</taxon>
        <taxon>Metazoa</taxon>
        <taxon>Echinodermata</taxon>
        <taxon>Eleutherozoa</taxon>
        <taxon>Echinozoa</taxon>
        <taxon>Holothuroidea</taxon>
        <taxon>Aspidochirotacea</taxon>
        <taxon>Aspidochirotida</taxon>
        <taxon>Holothuriidae</taxon>
        <taxon>Holothuria</taxon>
    </lineage>
</organism>
<sequence>MLTIDCLFILNSWCDGYIICCFLNESTECITTSSLFATCSAIFDNWPLKLSAWAVSAAAVGANLLVLFRRIKHGGTNIRTITVKVAENVFLANLAIADLFMGVYLMSVAIADITFGNNYYFISQIWKTGPVCGTLGVIGVLSTLVSLSVLTLMTIDRFLCIVFPYSSIRFNRTGAITTCAVVWVTSFFLACLSLVGTTPWVKTFYEYSDVCLGLPIVAIDPYFQSNGQHDPTGKTDTWFYSTVIYTLFSSLCLLVVIVCYISMFVSVKRSRGGSSRHSGASNEDIKLAKRISVIVGTDMLCWLPVIILSVLTQNGVAVPTQLNCWLVVLVIPINSALNPFIYSYGILRGKKKNETTETRGMSAIELRESRRRKNDLGRD</sequence>
<name>A0A9Q0YQ76_HOLLE</name>
<dbReference type="PANTHER" id="PTHR24372">
    <property type="entry name" value="GLYCOPROTEIN HORMONE RECEPTOR"/>
    <property type="match status" value="1"/>
</dbReference>
<feature type="transmembrane region" description="Helical" evidence="8">
    <location>
        <begin position="325"/>
        <end position="347"/>
    </location>
</feature>
<dbReference type="GO" id="GO:0005886">
    <property type="term" value="C:plasma membrane"/>
    <property type="evidence" value="ECO:0007669"/>
    <property type="project" value="TreeGrafter"/>
</dbReference>
<evidence type="ECO:0000256" key="8">
    <source>
        <dbReference type="SAM" id="Phobius"/>
    </source>
</evidence>
<evidence type="ECO:0000256" key="1">
    <source>
        <dbReference type="ARBA" id="ARBA00004370"/>
    </source>
</evidence>
<dbReference type="PANTHER" id="PTHR24372:SF77">
    <property type="entry name" value="G-PROTEIN COUPLED RECEPTORS FAMILY 1 PROFILE DOMAIN-CONTAINING PROTEIN"/>
    <property type="match status" value="1"/>
</dbReference>
<feature type="transmembrane region" description="Helical" evidence="8">
    <location>
        <begin position="243"/>
        <end position="267"/>
    </location>
</feature>
<dbReference type="EMBL" id="JAIZAY010000016">
    <property type="protein sequence ID" value="KAJ8026633.1"/>
    <property type="molecule type" value="Genomic_DNA"/>
</dbReference>
<dbReference type="Gene3D" id="1.20.1070.10">
    <property type="entry name" value="Rhodopsin 7-helix transmembrane proteins"/>
    <property type="match status" value="1"/>
</dbReference>
<proteinExistence type="inferred from homology"/>
<protein>
    <recommendedName>
        <fullName evidence="9">G-protein coupled receptors family 1 profile domain-containing protein</fullName>
    </recommendedName>
</protein>
<evidence type="ECO:0000256" key="7">
    <source>
        <dbReference type="RuleBase" id="RU000688"/>
    </source>
</evidence>
<keyword evidence="7" id="KW-0297">G-protein coupled receptor</keyword>
<dbReference type="SUPFAM" id="SSF81321">
    <property type="entry name" value="Family A G protein-coupled receptor-like"/>
    <property type="match status" value="1"/>
</dbReference>
<comment type="similarity">
    <text evidence="7">Belongs to the G-protein coupled receptor 1 family.</text>
</comment>
<evidence type="ECO:0000256" key="3">
    <source>
        <dbReference type="ARBA" id="ARBA00022692"/>
    </source>
</evidence>
<keyword evidence="4" id="KW-0677">Repeat</keyword>
<feature type="transmembrane region" description="Helical" evidence="8">
    <location>
        <begin position="291"/>
        <end position="313"/>
    </location>
</feature>
<feature type="domain" description="G-protein coupled receptors family 1 profile" evidence="9">
    <location>
        <begin position="62"/>
        <end position="342"/>
    </location>
</feature>
<gene>
    <name evidence="10" type="ORF">HOLleu_31526</name>
</gene>
<keyword evidence="7" id="KW-0675">Receptor</keyword>
<dbReference type="InterPro" id="IPR017452">
    <property type="entry name" value="GPCR_Rhodpsn_7TM"/>
</dbReference>
<keyword evidence="6 8" id="KW-0472">Membrane</keyword>
<comment type="subcellular location">
    <subcellularLocation>
        <location evidence="1">Membrane</location>
    </subcellularLocation>
</comment>
<keyword evidence="11" id="KW-1185">Reference proteome</keyword>
<keyword evidence="2" id="KW-0433">Leucine-rich repeat</keyword>
<evidence type="ECO:0000256" key="5">
    <source>
        <dbReference type="ARBA" id="ARBA00022989"/>
    </source>
</evidence>
<feature type="transmembrane region" description="Helical" evidence="8">
    <location>
        <begin position="89"/>
        <end position="115"/>
    </location>
</feature>
<feature type="transmembrane region" description="Helical" evidence="8">
    <location>
        <begin position="135"/>
        <end position="155"/>
    </location>
</feature>
<dbReference type="OrthoDB" id="6022531at2759"/>